<feature type="compositionally biased region" description="Polar residues" evidence="1">
    <location>
        <begin position="28"/>
        <end position="39"/>
    </location>
</feature>
<accession>A0A218Z643</accession>
<comment type="caution">
    <text evidence="2">The sequence shown here is derived from an EMBL/GenBank/DDBJ whole genome shotgun (WGS) entry which is preliminary data.</text>
</comment>
<keyword evidence="3" id="KW-1185">Reference proteome</keyword>
<reference evidence="2 3" key="1">
    <citation type="submission" date="2017-04" db="EMBL/GenBank/DDBJ databases">
        <title>Draft genome sequence of Marssonina coronaria NL1: causal agent of apple blotch.</title>
        <authorList>
            <person name="Cheng Q."/>
        </authorList>
    </citation>
    <scope>NUCLEOTIDE SEQUENCE [LARGE SCALE GENOMIC DNA]</scope>
    <source>
        <strain evidence="2 3">NL1</strain>
    </source>
</reference>
<dbReference type="AlphaFoldDB" id="A0A218Z643"/>
<evidence type="ECO:0000313" key="3">
    <source>
        <dbReference type="Proteomes" id="UP000242519"/>
    </source>
</evidence>
<name>A0A218Z643_9HELO</name>
<feature type="compositionally biased region" description="Basic and acidic residues" evidence="1">
    <location>
        <begin position="106"/>
        <end position="129"/>
    </location>
</feature>
<dbReference type="STRING" id="503106.A0A218Z643"/>
<dbReference type="EMBL" id="MZNU01000202">
    <property type="protein sequence ID" value="OWP02993.1"/>
    <property type="molecule type" value="Genomic_DNA"/>
</dbReference>
<organism evidence="2 3">
    <name type="scientific">Diplocarpon coronariae</name>
    <dbReference type="NCBI Taxonomy" id="2795749"/>
    <lineage>
        <taxon>Eukaryota</taxon>
        <taxon>Fungi</taxon>
        <taxon>Dikarya</taxon>
        <taxon>Ascomycota</taxon>
        <taxon>Pezizomycotina</taxon>
        <taxon>Leotiomycetes</taxon>
        <taxon>Helotiales</taxon>
        <taxon>Drepanopezizaceae</taxon>
        <taxon>Diplocarpon</taxon>
    </lineage>
</organism>
<evidence type="ECO:0000313" key="2">
    <source>
        <dbReference type="EMBL" id="OWP02993.1"/>
    </source>
</evidence>
<feature type="compositionally biased region" description="Polar residues" evidence="1">
    <location>
        <begin position="1"/>
        <end position="11"/>
    </location>
</feature>
<dbReference type="OrthoDB" id="3438962at2759"/>
<sequence length="147" mass="15159">MSASHDQSNLKQARGAGTTFGPGDSKDSSAATPATSVGSATAAGHGNHPRDNADDSNATLPGSKVGPQQEDLDGEQMRAPGEGEIMDAQFNKKNAGWGEEGSYTSDLDRQKAEQQGAREEIKAARKAGENIDGGAGKRVANEDMSSV</sequence>
<proteinExistence type="predicted"/>
<dbReference type="InParanoid" id="A0A218Z643"/>
<feature type="region of interest" description="Disordered" evidence="1">
    <location>
        <begin position="1"/>
        <end position="147"/>
    </location>
</feature>
<dbReference type="Proteomes" id="UP000242519">
    <property type="component" value="Unassembled WGS sequence"/>
</dbReference>
<gene>
    <name evidence="2" type="ORF">B2J93_3619</name>
</gene>
<protein>
    <submittedName>
        <fullName evidence="2">Uncharacterized protein</fullName>
    </submittedName>
</protein>
<evidence type="ECO:0000256" key="1">
    <source>
        <dbReference type="SAM" id="MobiDB-lite"/>
    </source>
</evidence>